<feature type="region of interest" description="Disordered" evidence="2">
    <location>
        <begin position="193"/>
        <end position="212"/>
    </location>
</feature>
<sequence>MASLKRLGNPGNVQHDASEQQRARLMAEIAAKKRRDAEIRHQAYLDAKGGGGTPAARAPAPPANFDFNAPTPQRDAEKAAKMAEVAKARADIAARRQKEAEQRRQAWLAAREGAYAAAGDAHAQADTQAYTQAREQIKSVRRMEAKPKAFAAAGAAKAKADNAAYAKARADIQAIRQKDADARMRAFQEAKQGTGFATPPTPPPRDFSAPSRVQRVQIPAAAARAAAAAKARAELEVARQKAAEQRAHAFVQSCSERRSQAAVSAQHLTPRKSSKFRSLTPSRTVVAAASTHSNSSQQKSPHRENSSHVSGGSGGDERAFTPQKHAKKHVMEIDASNNAIAIKESALVPPSSDVDADTDTEDKVSTLEGKRDDAVTEEEVVVEEEEVDQQHETTNKQELESNAAADVVQDKHEEESPTPTQAHLHTVKLRQPTITAVGVVAEAATQEEKAAEDARAKLRILRQNLEEARTAEYAHASEVDAKVTRPSAFCKAIQEKVAILAKAIVEFGVPKPTVHVDTATLAAENAKEKAELLASRNMQAKKRLTHMNLVAYAKQQKQAEIRAKAFAVFQAGERDAMRAVDDGKKPNVELPGAYHPAAVAKTRSRAAIAVKPAEQKDREREAKQRSKAFDAFQAAGAPFATGVKPTAVKPTAVKPTAALPTKKRDAIVVDTTPPKEVAEAARLGFATFQARAQLEAVKVKEAESRAQSIITHIAIKSSQQQQKEIEAAALAAENAKARNQLQAAKVQEARERAKAFADAKERLADVPHMETESPATSPVKSQRTSLAELQAIRQKDLDERAKAFAEFKQELHFAKAFAAKEAVDDIPEESAAAAAILAADHAKARAKLQEAKANDAAERAKAFAQAKMVPKSHELDDCPDNSVGEKERDTSTYAMLNSTPIIEPVPVKMTAEQKAAEMAELEAAHASARAQIAEKRLEDKKQRAKAFTEARVTLPTTVAVPDPAPASTTTTSVEKTAEQKAAEMAELEAAHASARAQIAEKRLEDKKQRAKAFTEARVTLPTTVAVPDPAPASTTTTSVEKTAEQKAAEMAELEAAHASARAQIAEKRLEDKKQRAEAFTEARVTLPPTVAVPDPAPVLTTTTSVEKTAEMAELEAAHASARAQIAEKRLEDKKQRAKAFTEARVTLPPTVAVPDPAPASTTTTSVEKTAEQKAAEMAELEAAHASARAQIAEKRLEDKKQRAKAFTEARVTLPPTVAVPDPAPAVDDDYFGRENGGAEGGGDGRAGGSARECTRPDCREKARGQEATREGFYGG</sequence>
<feature type="coiled-coil region" evidence="1">
    <location>
        <begin position="441"/>
        <end position="471"/>
    </location>
</feature>
<feature type="coiled-coil region" evidence="1">
    <location>
        <begin position="1043"/>
        <end position="1082"/>
    </location>
</feature>
<feature type="coiled-coil region" evidence="1">
    <location>
        <begin position="911"/>
        <end position="950"/>
    </location>
</feature>
<evidence type="ECO:0000313" key="3">
    <source>
        <dbReference type="EMBL" id="GHP12398.1"/>
    </source>
</evidence>
<keyword evidence="1" id="KW-0175">Coiled coil</keyword>
<feature type="compositionally biased region" description="Basic and acidic residues" evidence="2">
    <location>
        <begin position="388"/>
        <end position="399"/>
    </location>
</feature>
<keyword evidence="4" id="KW-1185">Reference proteome</keyword>
<feature type="region of interest" description="Disordered" evidence="2">
    <location>
        <begin position="867"/>
        <end position="889"/>
    </location>
</feature>
<evidence type="ECO:0000313" key="4">
    <source>
        <dbReference type="Proteomes" id="UP000660262"/>
    </source>
</evidence>
<feature type="compositionally biased region" description="Gly residues" evidence="2">
    <location>
        <begin position="1234"/>
        <end position="1247"/>
    </location>
</feature>
<name>A0A830HZG9_9CHLO</name>
<feature type="region of interest" description="Disordered" evidence="2">
    <location>
        <begin position="45"/>
        <end position="77"/>
    </location>
</feature>
<feature type="coiled-coil region" evidence="1">
    <location>
        <begin position="1109"/>
        <end position="1143"/>
    </location>
</feature>
<protein>
    <submittedName>
        <fullName evidence="3">Uncharacterized protein</fullName>
    </submittedName>
</protein>
<dbReference type="Proteomes" id="UP000660262">
    <property type="component" value="Unassembled WGS sequence"/>
</dbReference>
<evidence type="ECO:0000256" key="2">
    <source>
        <dbReference type="SAM" id="MobiDB-lite"/>
    </source>
</evidence>
<feature type="compositionally biased region" description="Polar residues" evidence="2">
    <location>
        <begin position="290"/>
        <end position="299"/>
    </location>
</feature>
<gene>
    <name evidence="3" type="ORF">PPROV_001112400</name>
</gene>
<feature type="region of interest" description="Disordered" evidence="2">
    <location>
        <begin position="262"/>
        <end position="328"/>
    </location>
</feature>
<accession>A0A830HZG9</accession>
<feature type="coiled-coil region" evidence="1">
    <location>
        <begin position="1170"/>
        <end position="1209"/>
    </location>
</feature>
<evidence type="ECO:0000256" key="1">
    <source>
        <dbReference type="SAM" id="Coils"/>
    </source>
</evidence>
<feature type="region of interest" description="Disordered" evidence="2">
    <location>
        <begin position="345"/>
        <end position="402"/>
    </location>
</feature>
<feature type="coiled-coil region" evidence="1">
    <location>
        <begin position="977"/>
        <end position="1016"/>
    </location>
</feature>
<feature type="region of interest" description="Disordered" evidence="2">
    <location>
        <begin position="1"/>
        <end position="21"/>
    </location>
</feature>
<dbReference type="EMBL" id="BNJQ01000041">
    <property type="protein sequence ID" value="GHP12398.1"/>
    <property type="molecule type" value="Genomic_DNA"/>
</dbReference>
<dbReference type="AlphaFoldDB" id="A0A830HZG9"/>
<feature type="compositionally biased region" description="Low complexity" evidence="2">
    <location>
        <begin position="1149"/>
        <end position="1166"/>
    </location>
</feature>
<feature type="compositionally biased region" description="Basic and acidic residues" evidence="2">
    <location>
        <begin position="361"/>
        <end position="374"/>
    </location>
</feature>
<feature type="compositionally biased region" description="Low complexity" evidence="2">
    <location>
        <begin position="54"/>
        <end position="72"/>
    </location>
</feature>
<reference evidence="3" key="1">
    <citation type="submission" date="2020-10" db="EMBL/GenBank/DDBJ databases">
        <title>Unveiling of a novel bifunctional photoreceptor, Dualchrome1, isolated from a cosmopolitan green alga.</title>
        <authorList>
            <person name="Suzuki S."/>
            <person name="Kawachi M."/>
        </authorList>
    </citation>
    <scope>NUCLEOTIDE SEQUENCE</scope>
    <source>
        <strain evidence="3">NIES 2893</strain>
    </source>
</reference>
<comment type="caution">
    <text evidence="3">The sequence shown here is derived from an EMBL/GenBank/DDBJ whole genome shotgun (WGS) entry which is preliminary data.</text>
</comment>
<feature type="compositionally biased region" description="Acidic residues" evidence="2">
    <location>
        <begin position="375"/>
        <end position="387"/>
    </location>
</feature>
<feature type="compositionally biased region" description="Basic and acidic residues" evidence="2">
    <location>
        <begin position="1252"/>
        <end position="1269"/>
    </location>
</feature>
<proteinExistence type="predicted"/>
<feature type="coiled-coil region" evidence="1">
    <location>
        <begin position="715"/>
        <end position="754"/>
    </location>
</feature>
<organism evidence="3 4">
    <name type="scientific">Pycnococcus provasolii</name>
    <dbReference type="NCBI Taxonomy" id="41880"/>
    <lineage>
        <taxon>Eukaryota</taxon>
        <taxon>Viridiplantae</taxon>
        <taxon>Chlorophyta</taxon>
        <taxon>Pseudoscourfieldiophyceae</taxon>
        <taxon>Pseudoscourfieldiales</taxon>
        <taxon>Pycnococcaceae</taxon>
        <taxon>Pycnococcus</taxon>
    </lineage>
</organism>
<feature type="region of interest" description="Disordered" evidence="2">
    <location>
        <begin position="1215"/>
        <end position="1275"/>
    </location>
</feature>
<feature type="region of interest" description="Disordered" evidence="2">
    <location>
        <begin position="1149"/>
        <end position="1169"/>
    </location>
</feature>